<comment type="similarity">
    <text evidence="2">Belongs to the ADIPOR family.</text>
</comment>
<organism evidence="8 9">
    <name type="scientific">Sporothrix epigloea</name>
    <dbReference type="NCBI Taxonomy" id="1892477"/>
    <lineage>
        <taxon>Eukaryota</taxon>
        <taxon>Fungi</taxon>
        <taxon>Dikarya</taxon>
        <taxon>Ascomycota</taxon>
        <taxon>Pezizomycotina</taxon>
        <taxon>Sordariomycetes</taxon>
        <taxon>Sordariomycetidae</taxon>
        <taxon>Ophiostomatales</taxon>
        <taxon>Ophiostomataceae</taxon>
        <taxon>Sporothrix</taxon>
    </lineage>
</organism>
<evidence type="ECO:0000256" key="6">
    <source>
        <dbReference type="SAM" id="MobiDB-lite"/>
    </source>
</evidence>
<feature type="transmembrane region" description="Helical" evidence="7">
    <location>
        <begin position="351"/>
        <end position="373"/>
    </location>
</feature>
<evidence type="ECO:0000256" key="1">
    <source>
        <dbReference type="ARBA" id="ARBA00004141"/>
    </source>
</evidence>
<feature type="compositionally biased region" description="Polar residues" evidence="6">
    <location>
        <begin position="29"/>
        <end position="55"/>
    </location>
</feature>
<evidence type="ECO:0000256" key="4">
    <source>
        <dbReference type="ARBA" id="ARBA00022989"/>
    </source>
</evidence>
<evidence type="ECO:0000256" key="3">
    <source>
        <dbReference type="ARBA" id="ARBA00022692"/>
    </source>
</evidence>
<feature type="transmembrane region" description="Helical" evidence="7">
    <location>
        <begin position="319"/>
        <end position="339"/>
    </location>
</feature>
<proteinExistence type="inferred from homology"/>
<feature type="transmembrane region" description="Helical" evidence="7">
    <location>
        <begin position="431"/>
        <end position="448"/>
    </location>
</feature>
<reference evidence="8 9" key="1">
    <citation type="submission" date="2024-01" db="EMBL/GenBank/DDBJ databases">
        <authorList>
            <person name="Allen C."/>
            <person name="Tagirdzhanova G."/>
        </authorList>
    </citation>
    <scope>NUCLEOTIDE SEQUENCE [LARGE SCALE GENOMIC DNA]</scope>
    <source>
        <strain evidence="8 9">CBS 573.63</strain>
    </source>
</reference>
<keyword evidence="5 7" id="KW-0472">Membrane</keyword>
<dbReference type="EMBL" id="CAWUOM010000010">
    <property type="protein sequence ID" value="CAK7264436.1"/>
    <property type="molecule type" value="Genomic_DNA"/>
</dbReference>
<evidence type="ECO:0000313" key="9">
    <source>
        <dbReference type="Proteomes" id="UP001642501"/>
    </source>
</evidence>
<dbReference type="PANTHER" id="PTHR20855:SF52">
    <property type="entry name" value="ADIPONECTIN RECEPTOR PROTEIN"/>
    <property type="match status" value="1"/>
</dbReference>
<evidence type="ECO:0000313" key="8">
    <source>
        <dbReference type="EMBL" id="CAK7264436.1"/>
    </source>
</evidence>
<name>A0ABP0DC22_9PEZI</name>
<feature type="compositionally biased region" description="Low complexity" evidence="6">
    <location>
        <begin position="79"/>
        <end position="88"/>
    </location>
</feature>
<keyword evidence="4 7" id="KW-1133">Transmembrane helix</keyword>
<evidence type="ECO:0000256" key="2">
    <source>
        <dbReference type="ARBA" id="ARBA00007018"/>
    </source>
</evidence>
<dbReference type="PANTHER" id="PTHR20855">
    <property type="entry name" value="ADIPOR/PROGESTIN RECEPTOR-RELATED"/>
    <property type="match status" value="1"/>
</dbReference>
<accession>A0ABP0DC22</accession>
<dbReference type="Pfam" id="PF03006">
    <property type="entry name" value="HlyIII"/>
    <property type="match status" value="1"/>
</dbReference>
<comment type="caution">
    <text evidence="8">The sequence shown here is derived from an EMBL/GenBank/DDBJ whole genome shotgun (WGS) entry which is preliminary data.</text>
</comment>
<sequence length="467" mass="50429">MPPKSKSSAGRRPKKTALRQMPSLEETVSADTPLSSNGSHTTFNAIDGLANSNGNGKAGSRRRSSISPGKTKAGHSRDGSNASSTSSSGRPKRVAYALLSWDDLPAWRRDNAYILTGYRPTSHSYMASLGSVLGIHNESVNIWTHLGGALVAAMLGLALFFDELPSVADLVRYVLPAWLVAHVNAIARKAVALVTPLLARHLPAASAWLASTYAQLADAVALAPRWFLQAVGAAGFARFHTAGSPTHDTTASSTLVLSCFAAGAVACLGMSATYHALSNHSPAVARWGNKLDYSGIVFLIVGSYVPTLYYGFFCHPRWLTVYLYLIVLLGLACLTVSWLEHFRTPAWRPYRALLFVALGVSGVVPIAHSLLLLEQGDTLGARYLRLNARMGLNWVLLQGLLYVAGAFLYAARWPERWGPGRFDIWGSSHQIFHIFVLLAAASHLRGVMEAYLYHHNVMGASCPVPPL</sequence>
<protein>
    <submittedName>
        <fullName evidence="8">Uncharacterized protein</fullName>
    </submittedName>
</protein>
<dbReference type="InterPro" id="IPR004254">
    <property type="entry name" value="AdipoR/HlyIII-related"/>
</dbReference>
<keyword evidence="9" id="KW-1185">Reference proteome</keyword>
<feature type="transmembrane region" description="Helical" evidence="7">
    <location>
        <begin position="142"/>
        <end position="161"/>
    </location>
</feature>
<comment type="subcellular location">
    <subcellularLocation>
        <location evidence="1">Membrane</location>
        <topology evidence="1">Multi-pass membrane protein</topology>
    </subcellularLocation>
</comment>
<feature type="transmembrane region" description="Helical" evidence="7">
    <location>
        <begin position="293"/>
        <end position="312"/>
    </location>
</feature>
<evidence type="ECO:0000256" key="7">
    <source>
        <dbReference type="SAM" id="Phobius"/>
    </source>
</evidence>
<dbReference type="Proteomes" id="UP001642501">
    <property type="component" value="Unassembled WGS sequence"/>
</dbReference>
<gene>
    <name evidence="8" type="ORF">SEPCBS57363_001068</name>
</gene>
<feature type="transmembrane region" description="Helical" evidence="7">
    <location>
        <begin position="251"/>
        <end position="273"/>
    </location>
</feature>
<feature type="region of interest" description="Disordered" evidence="6">
    <location>
        <begin position="1"/>
        <end position="89"/>
    </location>
</feature>
<evidence type="ECO:0000256" key="5">
    <source>
        <dbReference type="ARBA" id="ARBA00023136"/>
    </source>
</evidence>
<feature type="transmembrane region" description="Helical" evidence="7">
    <location>
        <begin position="394"/>
        <end position="411"/>
    </location>
</feature>
<keyword evidence="3 7" id="KW-0812">Transmembrane</keyword>